<dbReference type="STRING" id="7266.A0A3B0JIA0"/>
<dbReference type="InterPro" id="IPR004119">
    <property type="entry name" value="EcKL"/>
</dbReference>
<dbReference type="OrthoDB" id="6334212at2759"/>
<organism evidence="2 3">
    <name type="scientific">Drosophila guanche</name>
    <name type="common">Fruit fly</name>
    <dbReference type="NCBI Taxonomy" id="7266"/>
    <lineage>
        <taxon>Eukaryota</taxon>
        <taxon>Metazoa</taxon>
        <taxon>Ecdysozoa</taxon>
        <taxon>Arthropoda</taxon>
        <taxon>Hexapoda</taxon>
        <taxon>Insecta</taxon>
        <taxon>Pterygota</taxon>
        <taxon>Neoptera</taxon>
        <taxon>Endopterygota</taxon>
        <taxon>Diptera</taxon>
        <taxon>Brachycera</taxon>
        <taxon>Muscomorpha</taxon>
        <taxon>Ephydroidea</taxon>
        <taxon>Drosophilidae</taxon>
        <taxon>Drosophila</taxon>
        <taxon>Sophophora</taxon>
    </lineage>
</organism>
<evidence type="ECO:0000313" key="3">
    <source>
        <dbReference type="Proteomes" id="UP000268350"/>
    </source>
</evidence>
<evidence type="ECO:0000313" key="2">
    <source>
        <dbReference type="EMBL" id="SPP82134.1"/>
    </source>
</evidence>
<keyword evidence="3" id="KW-1185">Reference proteome</keyword>
<sequence>MLCPRADLQTVDIDMAPALELSASEIRGLCQRYLHQDNCSSSPGFDIVSYQLRPTSEAPAGYLGSHFYLQVTVQLHDGEELKLRFFAKAAPEGNASRMEYLEDFGVFQKEIAVYKNVLPEVEAACAKVAPECYYANKNLLVFENLADQGYRMGSGRDGLLSYEQLLCCLKTLAALHAGSIIQEQRTGKRLTQTQPRAVVENAYPSNKKPDHLRMVNFNNGCLVFKKIIKELPKYQSKMDYILDNFTDRMSYIFEAIKTSDKYQNTLLHGDLWANNIMFQYGKYGDSPLHCRLVDFQLARYAPPALDVLTVLTIPTTSQFRAAHLDELLAEYYRFMSEFLKRAGLEIARFIPENSFFQSVDEFRSVGLIESCLFCHLVLLPPSSTQKLTSSADGFNDFFSNRRIEICQEAFETDELYRTRLTDMIEDFVDNFVLKESN</sequence>
<protein>
    <recommendedName>
        <fullName evidence="1">CHK kinase-like domain-containing protein</fullName>
    </recommendedName>
</protein>
<dbReference type="PANTHER" id="PTHR11012">
    <property type="entry name" value="PROTEIN KINASE-LIKE DOMAIN-CONTAINING"/>
    <property type="match status" value="1"/>
</dbReference>
<feature type="domain" description="CHK kinase-like" evidence="1">
    <location>
        <begin position="140"/>
        <end position="341"/>
    </location>
</feature>
<dbReference type="SMART" id="SM00587">
    <property type="entry name" value="CHK"/>
    <property type="match status" value="1"/>
</dbReference>
<name>A0A3B0JIA0_DROGU</name>
<proteinExistence type="predicted"/>
<reference evidence="3" key="1">
    <citation type="submission" date="2018-01" db="EMBL/GenBank/DDBJ databases">
        <authorList>
            <person name="Alioto T."/>
            <person name="Alioto T."/>
        </authorList>
    </citation>
    <scope>NUCLEOTIDE SEQUENCE [LARGE SCALE GENOMIC DNA]</scope>
</reference>
<dbReference type="AlphaFoldDB" id="A0A3B0JIA0"/>
<evidence type="ECO:0000259" key="1">
    <source>
        <dbReference type="SMART" id="SM00587"/>
    </source>
</evidence>
<dbReference type="Proteomes" id="UP000268350">
    <property type="component" value="Unassembled WGS sequence"/>
</dbReference>
<gene>
    <name evidence="2" type="ORF">DGUA_6G013949</name>
</gene>
<accession>A0A3B0JIA0</accession>
<dbReference type="PANTHER" id="PTHR11012:SF48">
    <property type="entry name" value="CHK KINASE-LIKE DOMAIN-CONTAINING PROTEIN-RELATED"/>
    <property type="match status" value="1"/>
</dbReference>
<dbReference type="InterPro" id="IPR011009">
    <property type="entry name" value="Kinase-like_dom_sf"/>
</dbReference>
<dbReference type="EMBL" id="OUUW01000006">
    <property type="protein sequence ID" value="SPP82134.1"/>
    <property type="molecule type" value="Genomic_DNA"/>
</dbReference>
<dbReference type="Gene3D" id="3.90.1200.10">
    <property type="match status" value="1"/>
</dbReference>
<dbReference type="SUPFAM" id="SSF56112">
    <property type="entry name" value="Protein kinase-like (PK-like)"/>
    <property type="match status" value="1"/>
</dbReference>
<dbReference type="InterPro" id="IPR015897">
    <property type="entry name" value="CHK_kinase-like"/>
</dbReference>
<dbReference type="Pfam" id="PF02958">
    <property type="entry name" value="EcKL"/>
    <property type="match status" value="1"/>
</dbReference>